<dbReference type="SUPFAM" id="SSF47473">
    <property type="entry name" value="EF-hand"/>
    <property type="match status" value="1"/>
</dbReference>
<name>A0A397FHU7_APHAT</name>
<dbReference type="Proteomes" id="UP000266196">
    <property type="component" value="Unassembled WGS sequence"/>
</dbReference>
<accession>A0A397FHU7</accession>
<dbReference type="EMBL" id="QUTE01006142">
    <property type="protein sequence ID" value="RHZ33752.1"/>
    <property type="molecule type" value="Genomic_DNA"/>
</dbReference>
<comment type="caution">
    <text evidence="1">The sequence shown here is derived from an EMBL/GenBank/DDBJ whole genome shotgun (WGS) entry which is preliminary data.</text>
</comment>
<proteinExistence type="predicted"/>
<feature type="non-terminal residue" evidence="1">
    <location>
        <position position="377"/>
    </location>
</feature>
<evidence type="ECO:0000313" key="2">
    <source>
        <dbReference type="Proteomes" id="UP000266196"/>
    </source>
</evidence>
<evidence type="ECO:0008006" key="3">
    <source>
        <dbReference type="Google" id="ProtNLM"/>
    </source>
</evidence>
<dbReference type="VEuPathDB" id="FungiDB:H257_02983"/>
<reference evidence="1 2" key="1">
    <citation type="submission" date="2018-08" db="EMBL/GenBank/DDBJ databases">
        <title>Aphanomyces genome sequencing and annotation.</title>
        <authorList>
            <person name="Minardi D."/>
            <person name="Oidtmann B."/>
            <person name="Van Der Giezen M."/>
            <person name="Studholme D.J."/>
        </authorList>
    </citation>
    <scope>NUCLEOTIDE SEQUENCE [LARGE SCALE GENOMIC DNA]</scope>
    <source>
        <strain evidence="1 2">197901</strain>
    </source>
</reference>
<dbReference type="AlphaFoldDB" id="A0A397FHU7"/>
<evidence type="ECO:0000313" key="1">
    <source>
        <dbReference type="EMBL" id="RHZ33752.1"/>
    </source>
</evidence>
<gene>
    <name evidence="1" type="ORF">DYB31_013485</name>
</gene>
<dbReference type="Gene3D" id="1.10.238.10">
    <property type="entry name" value="EF-hand"/>
    <property type="match status" value="1"/>
</dbReference>
<protein>
    <recommendedName>
        <fullName evidence="3">EF-hand domain-containing protein</fullName>
    </recommendedName>
</protein>
<dbReference type="InterPro" id="IPR011992">
    <property type="entry name" value="EF-hand-dom_pair"/>
</dbReference>
<sequence>MESTYEVLEAGVRSKSSKLTDFISQVGMNQVERGQALGDLEYQLKCLAHDLHMTEQTKIPQLHAELHKQVSDMDGSIASAKITALTQLQAAKNEMDEKIQSDVWASRTSMVTAVAIACPPSDNQEAHRAALIDEIVPFDNLSIHEVEVFWRNFFDHASGFAMSKPEFTTMCISVACQLNKSPNQMAHDAGVLFDVLTRESDAKLLDALEFLASIVFICTAPLDDKIDLVYDSWDMSEDSMCRPNTRHLYSVEYGLTLQLKSTLLGLAKIIVIDDKHKTMDMLDDEPIKRLAEMAFRDMLHVSPSTPIGSDDTISCDVFHAYCLSNADVKDLFVWFDAVEQDSKHNGLDPFDIPDRSLKQVLQMDPDSAVEKDLTQLT</sequence>
<organism evidence="1 2">
    <name type="scientific">Aphanomyces astaci</name>
    <name type="common">Crayfish plague agent</name>
    <dbReference type="NCBI Taxonomy" id="112090"/>
    <lineage>
        <taxon>Eukaryota</taxon>
        <taxon>Sar</taxon>
        <taxon>Stramenopiles</taxon>
        <taxon>Oomycota</taxon>
        <taxon>Saprolegniomycetes</taxon>
        <taxon>Saprolegniales</taxon>
        <taxon>Verrucalvaceae</taxon>
        <taxon>Aphanomyces</taxon>
    </lineage>
</organism>